<feature type="domain" description="Reverse transcriptase Ty1/copia-type" evidence="2">
    <location>
        <begin position="245"/>
        <end position="303"/>
    </location>
</feature>
<proteinExistence type="predicted"/>
<dbReference type="Pfam" id="PF07727">
    <property type="entry name" value="RVT_2"/>
    <property type="match status" value="1"/>
</dbReference>
<sequence length="307" mass="34519">MDNQALPRTSELEQPILAGRAQVGETLLSGIIKSGDDRTVVPQRAVSPRSSEIASTRPDHPSTWSVEVHTHRPTIRNRSEIQSHDDGHPTSVGASRSEADVHRQPTQSEHVRLQSNRIASTHSLELPVLDERAAEWFQQFIADEVKKRLQHDKGRGVNALKVRSTCSLPSQEDAVLDYLRTSGIESGQDHVKCDTDLPSYEQFMCALLALMYVTEPQTYKQAIASGEAAQWGKAMDSEIQSHEDNETWVLVPRPKGRNVLKNRWVYVIKYKSDGSVDRFKTSLVIKGFLEKYGIDYTEIFAPRASCR</sequence>
<feature type="region of interest" description="Disordered" evidence="1">
    <location>
        <begin position="37"/>
        <end position="113"/>
    </location>
</feature>
<keyword evidence="4" id="KW-1185">Reference proteome</keyword>
<feature type="compositionally biased region" description="Polar residues" evidence="1">
    <location>
        <begin position="104"/>
        <end position="113"/>
    </location>
</feature>
<evidence type="ECO:0000259" key="2">
    <source>
        <dbReference type="Pfam" id="PF07727"/>
    </source>
</evidence>
<dbReference type="AlphaFoldDB" id="A0A9W6TS54"/>
<dbReference type="InterPro" id="IPR013103">
    <property type="entry name" value="RVT_2"/>
</dbReference>
<protein>
    <submittedName>
        <fullName evidence="3">Unnamed protein product</fullName>
    </submittedName>
</protein>
<organism evidence="3 4">
    <name type="scientific">Phytophthora fragariaefolia</name>
    <dbReference type="NCBI Taxonomy" id="1490495"/>
    <lineage>
        <taxon>Eukaryota</taxon>
        <taxon>Sar</taxon>
        <taxon>Stramenopiles</taxon>
        <taxon>Oomycota</taxon>
        <taxon>Peronosporomycetes</taxon>
        <taxon>Peronosporales</taxon>
        <taxon>Peronosporaceae</taxon>
        <taxon>Phytophthora</taxon>
    </lineage>
</organism>
<dbReference type="OrthoDB" id="95475at2759"/>
<evidence type="ECO:0000313" key="3">
    <source>
        <dbReference type="EMBL" id="GMF18787.1"/>
    </source>
</evidence>
<dbReference type="Proteomes" id="UP001165121">
    <property type="component" value="Unassembled WGS sequence"/>
</dbReference>
<accession>A0A9W6TS54</accession>
<dbReference type="EMBL" id="BSXT01000141">
    <property type="protein sequence ID" value="GMF18787.1"/>
    <property type="molecule type" value="Genomic_DNA"/>
</dbReference>
<feature type="compositionally biased region" description="Basic and acidic residues" evidence="1">
    <location>
        <begin position="77"/>
        <end position="88"/>
    </location>
</feature>
<evidence type="ECO:0000313" key="4">
    <source>
        <dbReference type="Proteomes" id="UP001165121"/>
    </source>
</evidence>
<reference evidence="3" key="1">
    <citation type="submission" date="2023-04" db="EMBL/GenBank/DDBJ databases">
        <title>Phytophthora fragariaefolia NBRC 109709.</title>
        <authorList>
            <person name="Ichikawa N."/>
            <person name="Sato H."/>
            <person name="Tonouchi N."/>
        </authorList>
    </citation>
    <scope>NUCLEOTIDE SEQUENCE</scope>
    <source>
        <strain evidence="3">NBRC 109709</strain>
    </source>
</reference>
<comment type="caution">
    <text evidence="3">The sequence shown here is derived from an EMBL/GenBank/DDBJ whole genome shotgun (WGS) entry which is preliminary data.</text>
</comment>
<gene>
    <name evidence="3" type="ORF">Pfra01_000175400</name>
</gene>
<name>A0A9W6TS54_9STRA</name>
<evidence type="ECO:0000256" key="1">
    <source>
        <dbReference type="SAM" id="MobiDB-lite"/>
    </source>
</evidence>